<feature type="region of interest" description="Disordered" evidence="1">
    <location>
        <begin position="41"/>
        <end position="60"/>
    </location>
</feature>
<name>A0A850PDE7_9PROT</name>
<dbReference type="Gene3D" id="2.20.28.160">
    <property type="match status" value="1"/>
</dbReference>
<gene>
    <name evidence="3" type="ORF">HUK82_15885</name>
</gene>
<dbReference type="RefSeq" id="WP_176614861.1">
    <property type="nucleotide sequence ID" value="NZ_JABXXR010000246.1"/>
</dbReference>
<evidence type="ECO:0000256" key="1">
    <source>
        <dbReference type="SAM" id="MobiDB-lite"/>
    </source>
</evidence>
<sequence length="157" mass="15948">MLITCPSCHATYDVPVALLKAGRTVQCADCGASWEVAPEAGTSGADAASGDGGQDVVPRQAHSRLTPDGSAVALSGAVAAEGLESTVASASRIRTAVASSSPAVSGTWLQDRRVWSAGWVLTVAGLGATAATLWVCHAGVDALWLRYVGTLRGLVMR</sequence>
<feature type="domain" description="Zinc finger/thioredoxin putative" evidence="2">
    <location>
        <begin position="1"/>
        <end position="34"/>
    </location>
</feature>
<evidence type="ECO:0000259" key="2">
    <source>
        <dbReference type="Pfam" id="PF13717"/>
    </source>
</evidence>
<protein>
    <submittedName>
        <fullName evidence="3">Zinc-ribbon domain-containing protein</fullName>
    </submittedName>
</protein>
<evidence type="ECO:0000313" key="3">
    <source>
        <dbReference type="EMBL" id="NVN42028.1"/>
    </source>
</evidence>
<organism evidence="3 4">
    <name type="scientific">Ameyamaea chiangmaiensis</name>
    <dbReference type="NCBI Taxonomy" id="442969"/>
    <lineage>
        <taxon>Bacteria</taxon>
        <taxon>Pseudomonadati</taxon>
        <taxon>Pseudomonadota</taxon>
        <taxon>Alphaproteobacteria</taxon>
        <taxon>Acetobacterales</taxon>
        <taxon>Acetobacteraceae</taxon>
        <taxon>Ameyamaea</taxon>
    </lineage>
</organism>
<reference evidence="3 4" key="1">
    <citation type="submission" date="2020-06" db="EMBL/GenBank/DDBJ databases">
        <title>Description of novel acetic acid bacteria.</title>
        <authorList>
            <person name="Sombolestani A."/>
        </authorList>
    </citation>
    <scope>NUCLEOTIDE SEQUENCE [LARGE SCALE GENOMIC DNA]</scope>
    <source>
        <strain evidence="3 4">LMG 27010</strain>
    </source>
</reference>
<dbReference type="Pfam" id="PF13717">
    <property type="entry name" value="Zn_ribbon_4"/>
    <property type="match status" value="1"/>
</dbReference>
<dbReference type="EMBL" id="JABXXR010000246">
    <property type="protein sequence ID" value="NVN42028.1"/>
    <property type="molecule type" value="Genomic_DNA"/>
</dbReference>
<keyword evidence="4" id="KW-1185">Reference proteome</keyword>
<dbReference type="Proteomes" id="UP000585665">
    <property type="component" value="Unassembled WGS sequence"/>
</dbReference>
<dbReference type="AlphaFoldDB" id="A0A850PDE7"/>
<accession>A0A850PDE7</accession>
<evidence type="ECO:0000313" key="4">
    <source>
        <dbReference type="Proteomes" id="UP000585665"/>
    </source>
</evidence>
<dbReference type="InterPro" id="IPR011723">
    <property type="entry name" value="Znf/thioredoxin_put"/>
</dbReference>
<proteinExistence type="predicted"/>
<comment type="caution">
    <text evidence="3">The sequence shown here is derived from an EMBL/GenBank/DDBJ whole genome shotgun (WGS) entry which is preliminary data.</text>
</comment>
<dbReference type="NCBIfam" id="TIGR02098">
    <property type="entry name" value="MJ0042_CXXC"/>
    <property type="match status" value="1"/>
</dbReference>